<reference evidence="1" key="1">
    <citation type="submission" date="2023-11" db="EMBL/GenBank/DDBJ databases">
        <authorList>
            <person name="Alioto T."/>
            <person name="Alioto T."/>
            <person name="Gomez Garrido J."/>
        </authorList>
    </citation>
    <scope>NUCLEOTIDE SEQUENCE</scope>
</reference>
<comment type="caution">
    <text evidence="1">The sequence shown here is derived from an EMBL/GenBank/DDBJ whole genome shotgun (WGS) entry which is preliminary data.</text>
</comment>
<evidence type="ECO:0008006" key="3">
    <source>
        <dbReference type="Google" id="ProtNLM"/>
    </source>
</evidence>
<accession>A0AAI9E999</accession>
<proteinExistence type="predicted"/>
<sequence length="159" mass="18170">MTALRRRYFPPRINKLAAHLTLFHALPGSRLESNILPAIREVASRTSKFDVYADNPFRLKRGVAVNVAARAGGSQGKRVHQKLQDAWRGEGFLSEQDAGGCRLHYTLMNKVDDEVEVDDAFQDLTASFRGDRGVAEGLALWRYDRGFWRWERKFEFTAI</sequence>
<dbReference type="Gene3D" id="3.90.1140.10">
    <property type="entry name" value="Cyclic phosphodiesterase"/>
    <property type="match status" value="1"/>
</dbReference>
<protein>
    <recommendedName>
        <fullName evidence="3">2'-5' RNA ligase superfamily-domain-containing protein</fullName>
    </recommendedName>
</protein>
<name>A0AAI9E999_9PEZI</name>
<dbReference type="AlphaFoldDB" id="A0AAI9E999"/>
<keyword evidence="2" id="KW-1185">Reference proteome</keyword>
<dbReference type="Proteomes" id="UP001296104">
    <property type="component" value="Unassembled WGS sequence"/>
</dbReference>
<evidence type="ECO:0000313" key="2">
    <source>
        <dbReference type="Proteomes" id="UP001296104"/>
    </source>
</evidence>
<dbReference type="Pfam" id="PF13563">
    <property type="entry name" value="2_5_RNA_ligase2"/>
    <property type="match status" value="1"/>
</dbReference>
<organism evidence="1 2">
    <name type="scientific">Lecanosticta acicola</name>
    <dbReference type="NCBI Taxonomy" id="111012"/>
    <lineage>
        <taxon>Eukaryota</taxon>
        <taxon>Fungi</taxon>
        <taxon>Dikarya</taxon>
        <taxon>Ascomycota</taxon>
        <taxon>Pezizomycotina</taxon>
        <taxon>Dothideomycetes</taxon>
        <taxon>Dothideomycetidae</taxon>
        <taxon>Mycosphaerellales</taxon>
        <taxon>Mycosphaerellaceae</taxon>
        <taxon>Lecanosticta</taxon>
    </lineage>
</organism>
<evidence type="ECO:0000313" key="1">
    <source>
        <dbReference type="EMBL" id="CAK4020974.1"/>
    </source>
</evidence>
<gene>
    <name evidence="1" type="ORF">LECACI_7A004759</name>
</gene>
<dbReference type="EMBL" id="CAVMBE010000027">
    <property type="protein sequence ID" value="CAK4020974.1"/>
    <property type="molecule type" value="Genomic_DNA"/>
</dbReference>